<geneLocation type="plasmid" evidence="1 2">
    <name>2</name>
</geneLocation>
<gene>
    <name evidence="1" type="ORF">J421_5662</name>
</gene>
<keyword evidence="1" id="KW-0614">Plasmid</keyword>
<reference evidence="1 2" key="1">
    <citation type="journal article" date="2014" name="Genome Announc.">
        <title>Genome Sequence and Methylome of Soil Bacterium Gemmatirosa kalamazoonensis KBS708T, a Member of the Rarely Cultivated Gemmatimonadetes Phylum.</title>
        <authorList>
            <person name="Debruyn J.M."/>
            <person name="Radosevich M."/>
            <person name="Wommack K.E."/>
            <person name="Polson S.W."/>
            <person name="Hauser L.J."/>
            <person name="Fawaz M.N."/>
            <person name="Korlach J."/>
            <person name="Tsai Y.C."/>
        </authorList>
    </citation>
    <scope>NUCLEOTIDE SEQUENCE [LARGE SCALE GENOMIC DNA]</scope>
    <source>
        <strain evidence="1 2">KBS708</strain>
        <plasmid evidence="2">Plasmid 2</plasmid>
    </source>
</reference>
<proteinExistence type="predicted"/>
<keyword evidence="2" id="KW-1185">Reference proteome</keyword>
<accession>W0RRX8</accession>
<dbReference type="AlphaFoldDB" id="W0RRX8"/>
<dbReference type="HOGENOM" id="CLU_2329721_0_0_0"/>
<dbReference type="KEGG" id="gba:J421_5662"/>
<dbReference type="EMBL" id="CP007130">
    <property type="protein sequence ID" value="AHG93197.1"/>
    <property type="molecule type" value="Genomic_DNA"/>
</dbReference>
<evidence type="ECO:0000313" key="1">
    <source>
        <dbReference type="EMBL" id="AHG93197.1"/>
    </source>
</evidence>
<dbReference type="RefSeq" id="WP_025414503.1">
    <property type="nucleotide sequence ID" value="NZ_CP007130.1"/>
</dbReference>
<dbReference type="InParanoid" id="W0RRX8"/>
<evidence type="ECO:0000313" key="2">
    <source>
        <dbReference type="Proteomes" id="UP000019151"/>
    </source>
</evidence>
<organism evidence="1 2">
    <name type="scientific">Gemmatirosa kalamazoonensis</name>
    <dbReference type="NCBI Taxonomy" id="861299"/>
    <lineage>
        <taxon>Bacteria</taxon>
        <taxon>Pseudomonadati</taxon>
        <taxon>Gemmatimonadota</taxon>
        <taxon>Gemmatimonadia</taxon>
        <taxon>Gemmatimonadales</taxon>
        <taxon>Gemmatimonadaceae</taxon>
        <taxon>Gemmatirosa</taxon>
    </lineage>
</organism>
<dbReference type="Proteomes" id="UP000019151">
    <property type="component" value="Plasmid 2"/>
</dbReference>
<name>W0RRX8_9BACT</name>
<protein>
    <submittedName>
        <fullName evidence="1">Uncharacterized protein</fullName>
    </submittedName>
</protein>
<sequence>MKSHAPSAWGGAPGVAPKSTYHKITWGASRPEYFVWAVDGVDVRVSGSNFTTYALLRDFEKYEYSVGTRGDVLNATFERLVRNATGDAWVLVPDIERV</sequence>